<feature type="region of interest" description="Disordered" evidence="1">
    <location>
        <begin position="387"/>
        <end position="430"/>
    </location>
</feature>
<comment type="caution">
    <text evidence="3">The sequence shown here is derived from an EMBL/GenBank/DDBJ whole genome shotgun (WGS) entry which is preliminary data.</text>
</comment>
<evidence type="ECO:0000313" key="4">
    <source>
        <dbReference type="Proteomes" id="UP000887013"/>
    </source>
</evidence>
<accession>A0A8X6US64</accession>
<dbReference type="PROSITE" id="PS51140">
    <property type="entry name" value="CUE"/>
    <property type="match status" value="1"/>
</dbReference>
<keyword evidence="4" id="KW-1185">Reference proteome</keyword>
<evidence type="ECO:0000313" key="3">
    <source>
        <dbReference type="EMBL" id="GFU44877.1"/>
    </source>
</evidence>
<dbReference type="PANTHER" id="PTHR13467:SF3">
    <property type="entry name" value="CUE DOMAIN-CONTAINING PROTEIN 1"/>
    <property type="match status" value="1"/>
</dbReference>
<feature type="compositionally biased region" description="Basic and acidic residues" evidence="1">
    <location>
        <begin position="401"/>
        <end position="420"/>
    </location>
</feature>
<feature type="compositionally biased region" description="Polar residues" evidence="1">
    <location>
        <begin position="278"/>
        <end position="299"/>
    </location>
</feature>
<organism evidence="3 4">
    <name type="scientific">Nephila pilipes</name>
    <name type="common">Giant wood spider</name>
    <name type="synonym">Nephila maculata</name>
    <dbReference type="NCBI Taxonomy" id="299642"/>
    <lineage>
        <taxon>Eukaryota</taxon>
        <taxon>Metazoa</taxon>
        <taxon>Ecdysozoa</taxon>
        <taxon>Arthropoda</taxon>
        <taxon>Chelicerata</taxon>
        <taxon>Arachnida</taxon>
        <taxon>Araneae</taxon>
        <taxon>Araneomorphae</taxon>
        <taxon>Entelegynae</taxon>
        <taxon>Araneoidea</taxon>
        <taxon>Nephilidae</taxon>
        <taxon>Nephila</taxon>
    </lineage>
</organism>
<proteinExistence type="predicted"/>
<dbReference type="SUPFAM" id="SSF46934">
    <property type="entry name" value="UBA-like"/>
    <property type="match status" value="1"/>
</dbReference>
<dbReference type="Gene3D" id="1.10.8.10">
    <property type="entry name" value="DNA helicase RuvA subunit, C-terminal domain"/>
    <property type="match status" value="1"/>
</dbReference>
<evidence type="ECO:0000259" key="2">
    <source>
        <dbReference type="PROSITE" id="PS51140"/>
    </source>
</evidence>
<dbReference type="InterPro" id="IPR009060">
    <property type="entry name" value="UBA-like_sf"/>
</dbReference>
<dbReference type="InterPro" id="IPR040192">
    <property type="entry name" value="CUEDC1"/>
</dbReference>
<dbReference type="GO" id="GO:0043130">
    <property type="term" value="F:ubiquitin binding"/>
    <property type="evidence" value="ECO:0007669"/>
    <property type="project" value="InterPro"/>
</dbReference>
<dbReference type="Proteomes" id="UP000887013">
    <property type="component" value="Unassembled WGS sequence"/>
</dbReference>
<name>A0A8X6US64_NEPPI</name>
<dbReference type="OrthoDB" id="5794653at2759"/>
<dbReference type="InterPro" id="IPR040195">
    <property type="entry name" value="CUE_CUED1"/>
</dbReference>
<feature type="compositionally biased region" description="Polar residues" evidence="1">
    <location>
        <begin position="1"/>
        <end position="14"/>
    </location>
</feature>
<protein>
    <submittedName>
        <fullName evidence="3">CUE domain-containing protein 1</fullName>
    </submittedName>
</protein>
<dbReference type="SMART" id="SM00546">
    <property type="entry name" value="CUE"/>
    <property type="match status" value="1"/>
</dbReference>
<dbReference type="AlphaFoldDB" id="A0A8X6US64"/>
<evidence type="ECO:0000256" key="1">
    <source>
        <dbReference type="SAM" id="MobiDB-lite"/>
    </source>
</evidence>
<reference evidence="3" key="1">
    <citation type="submission" date="2020-08" db="EMBL/GenBank/DDBJ databases">
        <title>Multicomponent nature underlies the extraordinary mechanical properties of spider dragline silk.</title>
        <authorList>
            <person name="Kono N."/>
            <person name="Nakamura H."/>
            <person name="Mori M."/>
            <person name="Yoshida Y."/>
            <person name="Ohtoshi R."/>
            <person name="Malay A.D."/>
            <person name="Moran D.A.P."/>
            <person name="Tomita M."/>
            <person name="Numata K."/>
            <person name="Arakawa K."/>
        </authorList>
    </citation>
    <scope>NUCLEOTIDE SEQUENCE</scope>
</reference>
<gene>
    <name evidence="3" type="primary">Cuedc1</name>
    <name evidence="3" type="ORF">NPIL_604913</name>
</gene>
<dbReference type="CDD" id="cd14366">
    <property type="entry name" value="CUE_CUED1"/>
    <property type="match status" value="1"/>
</dbReference>
<feature type="compositionally biased region" description="Acidic residues" evidence="1">
    <location>
        <begin position="389"/>
        <end position="400"/>
    </location>
</feature>
<dbReference type="EMBL" id="BMAW01085892">
    <property type="protein sequence ID" value="GFU44877.1"/>
    <property type="molecule type" value="Genomic_DNA"/>
</dbReference>
<feature type="region of interest" description="Disordered" evidence="1">
    <location>
        <begin position="1"/>
        <end position="23"/>
    </location>
</feature>
<dbReference type="InterPro" id="IPR003892">
    <property type="entry name" value="CUE"/>
</dbReference>
<dbReference type="Pfam" id="PF02845">
    <property type="entry name" value="CUE"/>
    <property type="match status" value="1"/>
</dbReference>
<feature type="domain" description="CUE" evidence="2">
    <location>
        <begin position="27"/>
        <end position="70"/>
    </location>
</feature>
<feature type="region of interest" description="Disordered" evidence="1">
    <location>
        <begin position="278"/>
        <end position="330"/>
    </location>
</feature>
<sequence length="430" mass="48635">MAAVGQQPQLQPTKQNERSKPAVTQLEFHQAMTDFKTMFPDMDEDVIEVVLRANNGAVDSTIDQLLAMTTDNENERLRAELDATENDELPPSYSPATPPPSYHQAVPYAQSPGRLVAVQLGRKASGASPSLMRHTQLLNQKSTPAQQLPIVVPKIAPPQKNEMNHTKVETATSQPKKKWNPPLVGPLPSSFLRLDDHHQQRSRRGKFMTLSTVMLQKRMQENERQRRNTIGAEDPELARYLEDERIALFLQNEEFVRELMGNKEFLSTLEKDSASNASMTLQTKHSHYSASNASMTLQTKHSHSSRSNERSSGGAESSKADEHQQLPHLLSNDEIDADFIEKLKNMGKLSRRKFAQLASIFSRRKRAFKPILGDGINPSRDNLLLHEDEYSELSEDDSDTDWNKKDSWDSHHGDLNEKPPMKSSHKHEHS</sequence>
<dbReference type="PANTHER" id="PTHR13467">
    <property type="entry name" value="CUE DOMAIN CONTAINING PROTEIN 1"/>
    <property type="match status" value="1"/>
</dbReference>